<dbReference type="PIRSF" id="PIRSF001123">
    <property type="entry name" value="PepA_GA"/>
    <property type="match status" value="1"/>
</dbReference>
<dbReference type="GO" id="GO:0046872">
    <property type="term" value="F:metal ion binding"/>
    <property type="evidence" value="ECO:0007669"/>
    <property type="project" value="UniProtKB-UniRule"/>
</dbReference>
<protein>
    <submittedName>
        <fullName evidence="8">Aminopeptidase sgcX</fullName>
        <ecNumber evidence="8">3.4.11.-</ecNumber>
    </submittedName>
</protein>
<dbReference type="Pfam" id="PF05343">
    <property type="entry name" value="Peptidase_M42"/>
    <property type="match status" value="2"/>
</dbReference>
<dbReference type="SUPFAM" id="SSF53187">
    <property type="entry name" value="Zn-dependent exopeptidases"/>
    <property type="match status" value="1"/>
</dbReference>
<evidence type="ECO:0000313" key="8">
    <source>
        <dbReference type="EMBL" id="VDY42325.1"/>
    </source>
</evidence>
<sequence length="372" mass="41276">MTFSVQETLFSLLRLNGISGHESSIANVMQHAFEQQAKDVWRDRLGNVVARYGSDKSDALRLMIFAHMDEVGFMVRKIEPSGFLRFERVGGPAQITMPGSVVTLAGRSGDIMGCIGIKAYHFAKGDERTQPPALDKLWIDIGAKDKADAERMGIQVGTPVTLYNPPHCLATTWYAVRRWMTDWGVRRYWASPRLSPPHRSISRCSWSRRYRKSSIFAGLFPFYDACAPDLAIGIDITPSCDTPDLQDYSDVRVNHGVGITCLNYHGRGTLAGLITPPRLLRMLETTAHENNIPVQREVAPGVITETGYIQVELDGIPCASLSIPCRYTHSPAEVASLRDLADCIRLLTALTNMSPEQFPIEPETGATQEARP</sequence>
<dbReference type="Proteomes" id="UP000281393">
    <property type="component" value="Chromosome"/>
</dbReference>
<proteinExistence type="inferred from homology"/>
<dbReference type="InterPro" id="IPR051464">
    <property type="entry name" value="Peptidase_M42_aminopept"/>
</dbReference>
<evidence type="ECO:0000256" key="7">
    <source>
        <dbReference type="PIRSR" id="PIRSR001123-2"/>
    </source>
</evidence>
<keyword evidence="5 8" id="KW-0378">Hydrolase</keyword>
<keyword evidence="3" id="KW-0645">Protease</keyword>
<dbReference type="InterPro" id="IPR008007">
    <property type="entry name" value="Peptidase_M42"/>
</dbReference>
<feature type="binding site" evidence="7">
    <location>
        <position position="329"/>
    </location>
    <ligand>
        <name>Zn(2+)</name>
        <dbReference type="ChEBI" id="CHEBI:29105"/>
        <label>2</label>
    </ligand>
</feature>
<dbReference type="InterPro" id="IPR023367">
    <property type="entry name" value="Peptidase_M42_dom2"/>
</dbReference>
<dbReference type="EC" id="3.4.11.-" evidence="8"/>
<feature type="binding site" evidence="7">
    <location>
        <position position="67"/>
    </location>
    <ligand>
        <name>Zn(2+)</name>
        <dbReference type="ChEBI" id="CHEBI:29105"/>
        <label>1</label>
    </ligand>
</feature>
<evidence type="ECO:0000313" key="9">
    <source>
        <dbReference type="Proteomes" id="UP000281393"/>
    </source>
</evidence>
<evidence type="ECO:0000256" key="4">
    <source>
        <dbReference type="ARBA" id="ARBA00022723"/>
    </source>
</evidence>
<accession>A0A447JIL4</accession>
<dbReference type="PANTHER" id="PTHR32481">
    <property type="entry name" value="AMINOPEPTIDASE"/>
    <property type="match status" value="1"/>
</dbReference>
<keyword evidence="4 7" id="KW-0479">Metal-binding</keyword>
<dbReference type="PANTHER" id="PTHR32481:SF12">
    <property type="entry name" value="AMINOPEPTIDASE SGCX-RELATED"/>
    <property type="match status" value="1"/>
</dbReference>
<evidence type="ECO:0000256" key="5">
    <source>
        <dbReference type="ARBA" id="ARBA00022801"/>
    </source>
</evidence>
<comment type="similarity">
    <text evidence="1 6">Belongs to the peptidase M42 family.</text>
</comment>
<dbReference type="AlphaFoldDB" id="A0A447JIL4"/>
<dbReference type="SUPFAM" id="SSF101821">
    <property type="entry name" value="Aminopeptidase/glucanase lid domain"/>
    <property type="match status" value="1"/>
</dbReference>
<reference evidence="8 9" key="1">
    <citation type="submission" date="2018-12" db="EMBL/GenBank/DDBJ databases">
        <authorList>
            <consortium name="Pathogen Informatics"/>
        </authorList>
    </citation>
    <scope>NUCLEOTIDE SEQUENCE [LARGE SCALE GENOMIC DNA]</scope>
    <source>
        <strain evidence="8 9">NCTC7102</strain>
    </source>
</reference>
<dbReference type="EMBL" id="LR133909">
    <property type="protein sequence ID" value="VDY42325.1"/>
    <property type="molecule type" value="Genomic_DNA"/>
</dbReference>
<name>A0A447JIL4_SALET</name>
<dbReference type="GO" id="GO:0004177">
    <property type="term" value="F:aminopeptidase activity"/>
    <property type="evidence" value="ECO:0007669"/>
    <property type="project" value="UniProtKB-UniRule"/>
</dbReference>
<feature type="binding site" evidence="7">
    <location>
        <position position="235"/>
    </location>
    <ligand>
        <name>Zn(2+)</name>
        <dbReference type="ChEBI" id="CHEBI:29105"/>
        <label>1</label>
    </ligand>
</feature>
<evidence type="ECO:0000256" key="3">
    <source>
        <dbReference type="ARBA" id="ARBA00022670"/>
    </source>
</evidence>
<dbReference type="Gene3D" id="3.40.630.10">
    <property type="entry name" value="Zn peptidases"/>
    <property type="match status" value="1"/>
</dbReference>
<evidence type="ECO:0000256" key="2">
    <source>
        <dbReference type="ARBA" id="ARBA00022438"/>
    </source>
</evidence>
<evidence type="ECO:0000256" key="6">
    <source>
        <dbReference type="PIRNR" id="PIRNR001123"/>
    </source>
</evidence>
<dbReference type="GO" id="GO:0006508">
    <property type="term" value="P:proteolysis"/>
    <property type="evidence" value="ECO:0007669"/>
    <property type="project" value="UniProtKB-KW"/>
</dbReference>
<organism evidence="8 9">
    <name type="scientific">Salmonella enterica subsp. enterica serovar Daytona</name>
    <dbReference type="NCBI Taxonomy" id="1962639"/>
    <lineage>
        <taxon>Bacteria</taxon>
        <taxon>Pseudomonadati</taxon>
        <taxon>Pseudomonadota</taxon>
        <taxon>Gammaproteobacteria</taxon>
        <taxon>Enterobacterales</taxon>
        <taxon>Enterobacteriaceae</taxon>
        <taxon>Salmonella</taxon>
    </lineage>
</organism>
<keyword evidence="2 8" id="KW-0031">Aminopeptidase</keyword>
<evidence type="ECO:0000256" key="1">
    <source>
        <dbReference type="ARBA" id="ARBA00006272"/>
    </source>
</evidence>
<gene>
    <name evidence="8" type="primary">ysdC</name>
    <name evidence="8" type="ORF">NCTC7102_03187</name>
</gene>
<dbReference type="Gene3D" id="2.40.30.40">
    <property type="entry name" value="Peptidase M42, domain 2"/>
    <property type="match status" value="1"/>
</dbReference>
<comment type="cofactor">
    <cofactor evidence="7">
        <name>a divalent metal cation</name>
        <dbReference type="ChEBI" id="CHEBI:60240"/>
    </cofactor>
    <text evidence="7">Binds 2 divalent metal cations per subunit.</text>
</comment>